<evidence type="ECO:0000313" key="3">
    <source>
        <dbReference type="Proteomes" id="UP000053372"/>
    </source>
</evidence>
<reference evidence="1 3" key="1">
    <citation type="journal article" date="2015" name="Genome Announc.">
        <title>Draft Genome of the Euendolithic (true boring) Cyanobacterium Mastigocoleus testarum strain BC008.</title>
        <authorList>
            <person name="Guida B.S."/>
            <person name="Garcia-Pichel F."/>
        </authorList>
    </citation>
    <scope>NUCLEOTIDE SEQUENCE [LARGE SCALE GENOMIC DNA]</scope>
    <source>
        <strain evidence="1 3">BC008</strain>
    </source>
</reference>
<dbReference type="RefSeq" id="WP_027842225.1">
    <property type="nucleotide sequence ID" value="NZ_LMTZ01000123.1"/>
</dbReference>
<comment type="caution">
    <text evidence="1">The sequence shown here is derived from an EMBL/GenBank/DDBJ whole genome shotgun (WGS) entry which is preliminary data.</text>
</comment>
<keyword evidence="3" id="KW-1185">Reference proteome</keyword>
<dbReference type="EMBL" id="LMTZ01000124">
    <property type="protein sequence ID" value="KST64297.1"/>
    <property type="molecule type" value="Genomic_DNA"/>
</dbReference>
<dbReference type="EMBL" id="LMTZ01000123">
    <property type="protein sequence ID" value="KST64350.1"/>
    <property type="molecule type" value="Genomic_DNA"/>
</dbReference>
<dbReference type="Proteomes" id="UP000053372">
    <property type="component" value="Unassembled WGS sequence"/>
</dbReference>
<dbReference type="AlphaFoldDB" id="A0A0V7ZI89"/>
<proteinExistence type="predicted"/>
<sequence length="338" mass="38422">MTQVNQSSRTLETIGTENSIQVPNSFAEAVLEIKSLAVKEIHKQTKKQKLYYHNYAHASAVQERATKIYQEILPFWDLIFQNTSSPDPIRTKHIIDICAISHDMVQIFVPASSFQASRKRETGVSENATIIKLINYIQEINNKYSRKYPNRTPLFTNSDLQVIRKAINATVCMFDVSDSSAYQPELYNPGNEVDIVARVIALSDLGGLGIEGIKQYFAEGILLFLEDNPDAIPLIQNLSANNYNYHSLLKESSENLRQILLRRAKFQIDFAKGRVARLDKELQGLPPEVISVLKSNVFIYLNEQTIEEIESITPTDVATRLEELMKFFDLEKYAATLL</sequence>
<gene>
    <name evidence="1" type="ORF">BC008_16810</name>
    <name evidence="2" type="ORF">BC008_17095</name>
</gene>
<evidence type="ECO:0000313" key="2">
    <source>
        <dbReference type="EMBL" id="KST64350.1"/>
    </source>
</evidence>
<name>A0A0V7ZI89_9CYAN</name>
<organism evidence="1 3">
    <name type="scientific">Mastigocoleus testarum BC008</name>
    <dbReference type="NCBI Taxonomy" id="371196"/>
    <lineage>
        <taxon>Bacteria</taxon>
        <taxon>Bacillati</taxon>
        <taxon>Cyanobacteriota</taxon>
        <taxon>Cyanophyceae</taxon>
        <taxon>Nostocales</taxon>
        <taxon>Hapalosiphonaceae</taxon>
        <taxon>Mastigocoleus</taxon>
    </lineage>
</organism>
<protein>
    <submittedName>
        <fullName evidence="1">Uncharacterized protein</fullName>
    </submittedName>
</protein>
<accession>A0A0V7ZI89</accession>
<evidence type="ECO:0000313" key="1">
    <source>
        <dbReference type="EMBL" id="KST64297.1"/>
    </source>
</evidence>
<dbReference type="OrthoDB" id="527806at2"/>